<comment type="caution">
    <text evidence="1">The sequence shown here is derived from an EMBL/GenBank/DDBJ whole genome shotgun (WGS) entry which is preliminary data.</text>
</comment>
<keyword evidence="2" id="KW-1185">Reference proteome</keyword>
<evidence type="ECO:0000313" key="2">
    <source>
        <dbReference type="Proteomes" id="UP000294829"/>
    </source>
</evidence>
<dbReference type="AlphaFoldDB" id="A0A4R5VWK6"/>
<sequence>MAVYADRVRETTTTTGTGTYSLGGAVTGFITFVSGVTTGQVVTYCAEDGTNWEVGEGTITSGAPDTLTRTTILASSNAGGAVSWSVGSKNIFLTASAVRVATLDKANTFTGKVGAPSFAMTNGGLSTVTYTSSTTTANQIIDSVLTASVLAVKYLVHVVSGSSYQAGEILILHDGVTPSICEYGDINTGSVLATFDATIATGNLNLVFTPTNAVTTVKVIRTSIGT</sequence>
<evidence type="ECO:0000313" key="1">
    <source>
        <dbReference type="EMBL" id="TDK63566.1"/>
    </source>
</evidence>
<dbReference type="RefSeq" id="WP_133330088.1">
    <property type="nucleotide sequence ID" value="NZ_SMYL01000009.1"/>
</dbReference>
<reference evidence="1 2" key="1">
    <citation type="submission" date="2019-03" db="EMBL/GenBank/DDBJ databases">
        <title>Sapientia aquatica gen. nov., sp. nov., isolated from a crater lake.</title>
        <authorList>
            <person name="Felfoldi T."/>
            <person name="Szabo A."/>
            <person name="Toth E."/>
            <person name="Schumann P."/>
            <person name="Keki Z."/>
            <person name="Marialigeti K."/>
            <person name="Mathe I."/>
        </authorList>
    </citation>
    <scope>NUCLEOTIDE SEQUENCE [LARGE SCALE GENOMIC DNA]</scope>
    <source>
        <strain evidence="1 2">SA-152</strain>
    </source>
</reference>
<dbReference type="Proteomes" id="UP000294829">
    <property type="component" value="Unassembled WGS sequence"/>
</dbReference>
<proteinExistence type="predicted"/>
<protein>
    <submittedName>
        <fullName evidence="1">Uncharacterized protein</fullName>
    </submittedName>
</protein>
<organism evidence="1 2">
    <name type="scientific">Sapientia aquatica</name>
    <dbReference type="NCBI Taxonomy" id="1549640"/>
    <lineage>
        <taxon>Bacteria</taxon>
        <taxon>Pseudomonadati</taxon>
        <taxon>Pseudomonadota</taxon>
        <taxon>Betaproteobacteria</taxon>
        <taxon>Burkholderiales</taxon>
        <taxon>Oxalobacteraceae</taxon>
        <taxon>Sapientia</taxon>
    </lineage>
</organism>
<gene>
    <name evidence="1" type="ORF">E2I14_15305</name>
</gene>
<name>A0A4R5VWK6_9BURK</name>
<dbReference type="OrthoDB" id="7306598at2"/>
<dbReference type="EMBL" id="SMYL01000009">
    <property type="protein sequence ID" value="TDK63566.1"/>
    <property type="molecule type" value="Genomic_DNA"/>
</dbReference>
<accession>A0A4R5VWK6</accession>